<evidence type="ECO:0000256" key="8">
    <source>
        <dbReference type="ARBA" id="ARBA00023098"/>
    </source>
</evidence>
<accession>A0A9P3Q8H9</accession>
<dbReference type="GO" id="GO:0005886">
    <property type="term" value="C:plasma membrane"/>
    <property type="evidence" value="ECO:0007669"/>
    <property type="project" value="TreeGrafter"/>
</dbReference>
<protein>
    <recommendedName>
        <fullName evidence="4 11">Diacylglycerol O-acyltransferase</fullName>
        <ecNumber evidence="4 11">2.3.1.20</ecNumber>
    </recommendedName>
</protein>
<dbReference type="GO" id="GO:0001666">
    <property type="term" value="P:response to hypoxia"/>
    <property type="evidence" value="ECO:0007669"/>
    <property type="project" value="TreeGrafter"/>
</dbReference>
<keyword evidence="16" id="KW-1185">Reference proteome</keyword>
<organism evidence="15 16">
    <name type="scientific">Mycobacterium kiyosense</name>
    <dbReference type="NCBI Taxonomy" id="2871094"/>
    <lineage>
        <taxon>Bacteria</taxon>
        <taxon>Bacillati</taxon>
        <taxon>Actinomycetota</taxon>
        <taxon>Actinomycetes</taxon>
        <taxon>Mycobacteriales</taxon>
        <taxon>Mycobacteriaceae</taxon>
        <taxon>Mycobacterium</taxon>
    </lineage>
</organism>
<evidence type="ECO:0000256" key="9">
    <source>
        <dbReference type="ARBA" id="ARBA00023315"/>
    </source>
</evidence>
<comment type="pathway">
    <text evidence="1 11">Glycerolipid metabolism; triacylglycerol biosynthesis.</text>
</comment>
<evidence type="ECO:0000256" key="4">
    <source>
        <dbReference type="ARBA" id="ARBA00013244"/>
    </source>
</evidence>
<dbReference type="Pfam" id="PF03007">
    <property type="entry name" value="WS_DGAT_cat"/>
    <property type="match status" value="1"/>
</dbReference>
<evidence type="ECO:0000256" key="5">
    <source>
        <dbReference type="ARBA" id="ARBA00022516"/>
    </source>
</evidence>
<evidence type="ECO:0000256" key="3">
    <source>
        <dbReference type="ARBA" id="ARBA00009587"/>
    </source>
</evidence>
<dbReference type="GO" id="GO:0071731">
    <property type="term" value="P:response to nitric oxide"/>
    <property type="evidence" value="ECO:0007669"/>
    <property type="project" value="TreeGrafter"/>
</dbReference>
<evidence type="ECO:0000313" key="16">
    <source>
        <dbReference type="Proteomes" id="UP001064782"/>
    </source>
</evidence>
<dbReference type="EC" id="2.3.1.20" evidence="4 11"/>
<evidence type="ECO:0000259" key="13">
    <source>
        <dbReference type="Pfam" id="PF06974"/>
    </source>
</evidence>
<sequence>MRASATGLRTQPHDFATWLHSRPGSGYGHVMKRLSSVDAAFWSAETSGWHMHVGALAICDPSDAPDYSFHRLRELLIERLPEIPQLRWRVEGAPLGLDRPWFVEDEELDVDFHIRRIGVPAPGGRREVEELVGRLMSYKLDRSRPLWELWVIEGVEGGRIATLTKMHHAIVDGVSGAGLGEILLDVTPEPRPPQKETIGFVGFTIPGLERRALGALVNLGIMTPFRIARLVEQTVRQQIAALGVATRPPRYFEAPKTRFNAAVSPHRRITGCRIELERAKAVKDAFGVKLNDVVLAIVAGAVREYLLKRDELPYKPLIAQIPVSTRTDENKSDVGNQISSMTASLATDIEDPAERLRAIHESTRSAKEMAKALSAHQIMGLTETTPPGLLQLAARAYTATGLSRNLAPINLVVSNVPGPSFPLYMAGAKLDSLVPLGPPVMDVALNITCFSYQEFLDFGFVTTPEVANDIDEMADAIEPALAELERAADL</sequence>
<proteinExistence type="inferred from homology"/>
<dbReference type="EMBL" id="BRZI01000017">
    <property type="protein sequence ID" value="GLD30743.1"/>
    <property type="molecule type" value="Genomic_DNA"/>
</dbReference>
<dbReference type="GO" id="GO:0019432">
    <property type="term" value="P:triglyceride biosynthetic process"/>
    <property type="evidence" value="ECO:0007669"/>
    <property type="project" value="TreeGrafter"/>
</dbReference>
<keyword evidence="5 11" id="KW-0444">Lipid biosynthesis</keyword>
<keyword evidence="7 11" id="KW-0319">Glycerol metabolism</keyword>
<keyword evidence="6 11" id="KW-0808">Transferase</keyword>
<dbReference type="GO" id="GO:0006071">
    <property type="term" value="P:glycerol metabolic process"/>
    <property type="evidence" value="ECO:0007669"/>
    <property type="project" value="UniProtKB-KW"/>
</dbReference>
<evidence type="ECO:0000313" key="15">
    <source>
        <dbReference type="EMBL" id="GLD30743.1"/>
    </source>
</evidence>
<dbReference type="GO" id="GO:0004144">
    <property type="term" value="F:diacylglycerol O-acyltransferase activity"/>
    <property type="evidence" value="ECO:0007669"/>
    <property type="project" value="UniProtKB-EC"/>
</dbReference>
<evidence type="ECO:0000256" key="10">
    <source>
        <dbReference type="ARBA" id="ARBA00048109"/>
    </source>
</evidence>
<evidence type="ECO:0000256" key="2">
    <source>
        <dbReference type="ARBA" id="ARBA00005189"/>
    </source>
</evidence>
<dbReference type="NCBIfam" id="TIGR02946">
    <property type="entry name" value="acyl_WS_DGAT"/>
    <property type="match status" value="1"/>
</dbReference>
<dbReference type="EMBL" id="BRXE01000051">
    <property type="protein sequence ID" value="GLB84488.1"/>
    <property type="molecule type" value="Genomic_DNA"/>
</dbReference>
<dbReference type="Pfam" id="PF06974">
    <property type="entry name" value="WS_DGAT_C"/>
    <property type="match status" value="1"/>
</dbReference>
<dbReference type="PANTHER" id="PTHR31650">
    <property type="entry name" value="O-ACYLTRANSFERASE (WSD1-LIKE) FAMILY PROTEIN"/>
    <property type="match status" value="1"/>
</dbReference>
<evidence type="ECO:0000313" key="14">
    <source>
        <dbReference type="EMBL" id="GLB84488.1"/>
    </source>
</evidence>
<keyword evidence="8 11" id="KW-0443">Lipid metabolism</keyword>
<name>A0A9P3Q8H9_9MYCO</name>
<feature type="domain" description="O-acyltransferase WSD1 C-terminal" evidence="13">
    <location>
        <begin position="335"/>
        <end position="484"/>
    </location>
</feature>
<evidence type="ECO:0000256" key="6">
    <source>
        <dbReference type="ARBA" id="ARBA00022679"/>
    </source>
</evidence>
<gene>
    <name evidence="15" type="ORF">Mkiyose1413_26260</name>
    <name evidence="14" type="ORF">SRL2020028_37440</name>
</gene>
<dbReference type="InterPro" id="IPR045034">
    <property type="entry name" value="O-acyltransferase_WSD1-like"/>
</dbReference>
<evidence type="ECO:0000256" key="7">
    <source>
        <dbReference type="ARBA" id="ARBA00022798"/>
    </source>
</evidence>
<dbReference type="Proteomes" id="UP001165663">
    <property type="component" value="Unassembled WGS sequence"/>
</dbReference>
<comment type="catalytic activity">
    <reaction evidence="10 11">
        <text>an acyl-CoA + a 1,2-diacyl-sn-glycerol = a triacyl-sn-glycerol + CoA</text>
        <dbReference type="Rhea" id="RHEA:10868"/>
        <dbReference type="ChEBI" id="CHEBI:17815"/>
        <dbReference type="ChEBI" id="CHEBI:57287"/>
        <dbReference type="ChEBI" id="CHEBI:58342"/>
        <dbReference type="ChEBI" id="CHEBI:64615"/>
        <dbReference type="EC" id="2.3.1.20"/>
    </reaction>
</comment>
<comment type="caution">
    <text evidence="15">The sequence shown here is derived from an EMBL/GenBank/DDBJ whole genome shotgun (WGS) entry which is preliminary data.</text>
</comment>
<feature type="domain" description="O-acyltransferase WSD1-like N-terminal" evidence="12">
    <location>
        <begin position="34"/>
        <end position="294"/>
    </location>
</feature>
<evidence type="ECO:0000256" key="11">
    <source>
        <dbReference type="RuleBase" id="RU361241"/>
    </source>
</evidence>
<keyword evidence="9 11" id="KW-0012">Acyltransferase</keyword>
<comment type="pathway">
    <text evidence="2">Lipid metabolism.</text>
</comment>
<dbReference type="PANTHER" id="PTHR31650:SF1">
    <property type="entry name" value="WAX ESTER SYNTHASE_DIACYLGLYCEROL ACYLTRANSFERASE 4-RELATED"/>
    <property type="match status" value="1"/>
</dbReference>
<dbReference type="GO" id="GO:0051701">
    <property type="term" value="P:biological process involved in interaction with host"/>
    <property type="evidence" value="ECO:0007669"/>
    <property type="project" value="TreeGrafter"/>
</dbReference>
<reference evidence="15" key="1">
    <citation type="submission" date="2022-08" db="EMBL/GenBank/DDBJ databases">
        <title>Mycobacterium kiyosense sp. nov., scotochromogenic slow-glowing species isolated from respiratory specimens.</title>
        <authorList>
            <person name="Fukano H."/>
            <person name="Kazumi Y."/>
            <person name="Sakagami N."/>
            <person name="Ato M."/>
            <person name="Mitarai S."/>
            <person name="Hoshino Y."/>
        </authorList>
    </citation>
    <scope>NUCLEOTIDE SEQUENCE</scope>
    <source>
        <strain evidence="15">1413</strain>
        <strain evidence="14">SRL2020-028</strain>
    </source>
</reference>
<comment type="similarity">
    <text evidence="3 11">Belongs to the long-chain O-acyltransferase family.</text>
</comment>
<dbReference type="AlphaFoldDB" id="A0A9P3Q8H9"/>
<dbReference type="InterPro" id="IPR014292">
    <property type="entry name" value="Acyl_transf_WS/DGAT"/>
</dbReference>
<dbReference type="InterPro" id="IPR009721">
    <property type="entry name" value="O-acyltransferase_WSD1_C"/>
</dbReference>
<evidence type="ECO:0000256" key="1">
    <source>
        <dbReference type="ARBA" id="ARBA00004771"/>
    </source>
</evidence>
<dbReference type="Proteomes" id="UP001064782">
    <property type="component" value="Unassembled WGS sequence"/>
</dbReference>
<evidence type="ECO:0000259" key="12">
    <source>
        <dbReference type="Pfam" id="PF03007"/>
    </source>
</evidence>
<dbReference type="SUPFAM" id="SSF52777">
    <property type="entry name" value="CoA-dependent acyltransferases"/>
    <property type="match status" value="1"/>
</dbReference>
<dbReference type="InterPro" id="IPR004255">
    <property type="entry name" value="O-acyltransferase_WSD1_N"/>
</dbReference>